<evidence type="ECO:0000313" key="1">
    <source>
        <dbReference type="EMBL" id="PWV99169.1"/>
    </source>
</evidence>
<reference evidence="1 2" key="1">
    <citation type="submission" date="2018-05" db="EMBL/GenBank/DDBJ databases">
        <title>Genomic Encyclopedia of Type Strains, Phase IV (KMG-IV): sequencing the most valuable type-strain genomes for metagenomic binning, comparative biology and taxonomic classification.</title>
        <authorList>
            <person name="Goeker M."/>
        </authorList>
    </citation>
    <scope>NUCLEOTIDE SEQUENCE [LARGE SCALE GENOMIC DNA]</scope>
    <source>
        <strain evidence="1 2">DSM 16791</strain>
    </source>
</reference>
<keyword evidence="2" id="KW-1185">Reference proteome</keyword>
<name>A0A317PKP1_9HYPH</name>
<protein>
    <submittedName>
        <fullName evidence="1">Uncharacterized protein</fullName>
    </submittedName>
</protein>
<evidence type="ECO:0000313" key="2">
    <source>
        <dbReference type="Proteomes" id="UP000246352"/>
    </source>
</evidence>
<gene>
    <name evidence="1" type="ORF">DFR52_104462</name>
</gene>
<accession>A0A317PKP1</accession>
<proteinExistence type="predicted"/>
<comment type="caution">
    <text evidence="1">The sequence shown here is derived from an EMBL/GenBank/DDBJ whole genome shotgun (WGS) entry which is preliminary data.</text>
</comment>
<sequence length="41" mass="3916">MTRKTAVIASAVTVGPAVPLAPVRAASGLPVAGTSPEGSAR</sequence>
<organism evidence="1 2">
    <name type="scientific">Hoeflea marina</name>
    <dbReference type="NCBI Taxonomy" id="274592"/>
    <lineage>
        <taxon>Bacteria</taxon>
        <taxon>Pseudomonadati</taxon>
        <taxon>Pseudomonadota</taxon>
        <taxon>Alphaproteobacteria</taxon>
        <taxon>Hyphomicrobiales</taxon>
        <taxon>Rhizobiaceae</taxon>
        <taxon>Hoeflea</taxon>
    </lineage>
</organism>
<dbReference type="AlphaFoldDB" id="A0A317PKP1"/>
<dbReference type="Proteomes" id="UP000246352">
    <property type="component" value="Unassembled WGS sequence"/>
</dbReference>
<dbReference type="EMBL" id="QGTR01000004">
    <property type="protein sequence ID" value="PWV99169.1"/>
    <property type="molecule type" value="Genomic_DNA"/>
</dbReference>